<feature type="domain" description="Translation elongation factor P/YeiP central" evidence="11">
    <location>
        <begin position="67"/>
        <end position="121"/>
    </location>
</feature>
<dbReference type="SMART" id="SM01185">
    <property type="entry name" value="EFP"/>
    <property type="match status" value="1"/>
</dbReference>
<dbReference type="PANTHER" id="PTHR30053:SF12">
    <property type="entry name" value="ELONGATION FACTOR P (EF-P) FAMILY PROTEIN"/>
    <property type="match status" value="1"/>
</dbReference>
<dbReference type="GO" id="GO:0005829">
    <property type="term" value="C:cytosol"/>
    <property type="evidence" value="ECO:0007669"/>
    <property type="project" value="UniProtKB-ARBA"/>
</dbReference>
<dbReference type="SUPFAM" id="SSF50249">
    <property type="entry name" value="Nucleic acid-binding proteins"/>
    <property type="match status" value="2"/>
</dbReference>
<keyword evidence="6 7" id="KW-0648">Protein biosynthesis</keyword>
<accession>A0A968GFJ5</accession>
<dbReference type="InterPro" id="IPR011768">
    <property type="entry name" value="Transl_elongation_fac_P"/>
</dbReference>
<dbReference type="Pfam" id="PF01132">
    <property type="entry name" value="EFP"/>
    <property type="match status" value="1"/>
</dbReference>
<dbReference type="GO" id="GO:0043043">
    <property type="term" value="P:peptide biosynthetic process"/>
    <property type="evidence" value="ECO:0007669"/>
    <property type="project" value="InterPro"/>
</dbReference>
<dbReference type="InterPro" id="IPR020599">
    <property type="entry name" value="Transl_elong_fac_P/YeiP"/>
</dbReference>
<dbReference type="InterPro" id="IPR008991">
    <property type="entry name" value="Translation_prot_SH3-like_sf"/>
</dbReference>
<name>A0A968GFJ5_9SPIO</name>
<proteinExistence type="inferred from homology"/>
<dbReference type="Proteomes" id="UP000752013">
    <property type="component" value="Unassembled WGS sequence"/>
</dbReference>
<evidence type="ECO:0000256" key="7">
    <source>
        <dbReference type="HAMAP-Rule" id="MF_00141"/>
    </source>
</evidence>
<dbReference type="PIRSF" id="PIRSF005901">
    <property type="entry name" value="EF-P"/>
    <property type="match status" value="1"/>
</dbReference>
<keyword evidence="5 7" id="KW-0251">Elongation factor</keyword>
<dbReference type="InterPro" id="IPR013852">
    <property type="entry name" value="Transl_elong_P/YeiP_CS"/>
</dbReference>
<dbReference type="GO" id="GO:0003746">
    <property type="term" value="F:translation elongation factor activity"/>
    <property type="evidence" value="ECO:0007669"/>
    <property type="project" value="UniProtKB-UniRule"/>
</dbReference>
<dbReference type="CDD" id="cd05794">
    <property type="entry name" value="S1_EF-P_repeat_2"/>
    <property type="match status" value="1"/>
</dbReference>
<dbReference type="PANTHER" id="PTHR30053">
    <property type="entry name" value="ELONGATION FACTOR P"/>
    <property type="match status" value="1"/>
</dbReference>
<comment type="similarity">
    <text evidence="3 7 9">Belongs to the elongation factor P family.</text>
</comment>
<evidence type="ECO:0000256" key="8">
    <source>
        <dbReference type="NCBIfam" id="TIGR00038"/>
    </source>
</evidence>
<evidence type="ECO:0000259" key="10">
    <source>
        <dbReference type="SMART" id="SM00841"/>
    </source>
</evidence>
<evidence type="ECO:0000256" key="9">
    <source>
        <dbReference type="RuleBase" id="RU004389"/>
    </source>
</evidence>
<comment type="function">
    <text evidence="7">Involved in peptide bond synthesis. Stimulates efficient translation and peptide-bond synthesis on native or reconstituted 70S ribosomes in vitro. Probably functions indirectly by altering the affinity of the ribosome for aminoacyl-tRNA, thus increasing their reactivity as acceptors for peptidyl transferase.</text>
</comment>
<dbReference type="EMBL" id="JAATLK010000001">
    <property type="protein sequence ID" value="NIZ47350.1"/>
    <property type="molecule type" value="Genomic_DNA"/>
</dbReference>
<evidence type="ECO:0000256" key="3">
    <source>
        <dbReference type="ARBA" id="ARBA00009479"/>
    </source>
</evidence>
<comment type="caution">
    <text evidence="12">The sequence shown here is derived from an EMBL/GenBank/DDBJ whole genome shotgun (WGS) entry which is preliminary data.</text>
</comment>
<comment type="subcellular location">
    <subcellularLocation>
        <location evidence="1 7">Cytoplasm</location>
    </subcellularLocation>
</comment>
<dbReference type="CDD" id="cd04470">
    <property type="entry name" value="S1_EF-P_repeat_1"/>
    <property type="match status" value="1"/>
</dbReference>
<dbReference type="Gene3D" id="2.40.50.140">
    <property type="entry name" value="Nucleic acid-binding proteins"/>
    <property type="match status" value="2"/>
</dbReference>
<evidence type="ECO:0000256" key="4">
    <source>
        <dbReference type="ARBA" id="ARBA00022490"/>
    </source>
</evidence>
<dbReference type="InterPro" id="IPR014722">
    <property type="entry name" value="Rib_uL2_dom2"/>
</dbReference>
<evidence type="ECO:0000256" key="5">
    <source>
        <dbReference type="ARBA" id="ARBA00022768"/>
    </source>
</evidence>
<dbReference type="FunFam" id="2.40.50.140:FF:000004">
    <property type="entry name" value="Elongation factor P"/>
    <property type="match status" value="1"/>
</dbReference>
<comment type="pathway">
    <text evidence="2 7">Protein biosynthesis; polypeptide chain elongation.</text>
</comment>
<dbReference type="NCBIfam" id="NF001810">
    <property type="entry name" value="PRK00529.1"/>
    <property type="match status" value="1"/>
</dbReference>
<dbReference type="InterPro" id="IPR001059">
    <property type="entry name" value="Transl_elong_P/YeiP_cen"/>
</dbReference>
<reference evidence="12" key="1">
    <citation type="submission" date="2020-03" db="EMBL/GenBank/DDBJ databases">
        <title>Spirochaetal bacteria isolated from arthropods constitute a novel genus Entomospira genus novum within the order Spirochaetales.</title>
        <authorList>
            <person name="Grana-Miraglia L."/>
            <person name="Sikutova S."/>
            <person name="Fingerle V."/>
            <person name="Sing A."/>
            <person name="Castillo-Ramirez S."/>
            <person name="Margos G."/>
            <person name="Rudolf I."/>
        </authorList>
    </citation>
    <scope>NUCLEOTIDE SEQUENCE</scope>
    <source>
        <strain evidence="12">BR208</strain>
    </source>
</reference>
<dbReference type="SUPFAM" id="SSF50104">
    <property type="entry name" value="Translation proteins SH3-like domain"/>
    <property type="match status" value="1"/>
</dbReference>
<feature type="domain" description="Elongation factor P C-terminal" evidence="10">
    <location>
        <begin position="129"/>
        <end position="184"/>
    </location>
</feature>
<dbReference type="HAMAP" id="MF_00141">
    <property type="entry name" value="EF_P"/>
    <property type="match status" value="1"/>
</dbReference>
<dbReference type="Pfam" id="PF08207">
    <property type="entry name" value="EFP_N"/>
    <property type="match status" value="1"/>
</dbReference>
<evidence type="ECO:0000313" key="13">
    <source>
        <dbReference type="Proteomes" id="UP000752013"/>
    </source>
</evidence>
<dbReference type="InterPro" id="IPR015365">
    <property type="entry name" value="Elong-fact-P_C"/>
</dbReference>
<dbReference type="PROSITE" id="PS01275">
    <property type="entry name" value="EFP"/>
    <property type="match status" value="1"/>
</dbReference>
<evidence type="ECO:0000256" key="2">
    <source>
        <dbReference type="ARBA" id="ARBA00004815"/>
    </source>
</evidence>
<dbReference type="SMART" id="SM00841">
    <property type="entry name" value="Elong-fact-P_C"/>
    <property type="match status" value="1"/>
</dbReference>
<sequence>MIVMQDVRIGTAFVMDGNGYVALKSEFSKSGRNAAVMKLKIKNLLTNQISEGVYKAADKVEEINLDLRPMQYSYNDGNDYVFMDMESFEQVEIPVEQLGDTIFFLEDNMEIEIAFYEGRAVTVKLPINIVREITETEPGIKGDTSGKSMKRAKIASGYELMVPLFCEIGTKIKIDTRDGSYVERVK</sequence>
<organism evidence="12 13">
    <name type="scientific">Entomospira nematocerorum</name>
    <dbReference type="NCBI Taxonomy" id="2719987"/>
    <lineage>
        <taxon>Bacteria</taxon>
        <taxon>Pseudomonadati</taxon>
        <taxon>Spirochaetota</taxon>
        <taxon>Spirochaetia</taxon>
        <taxon>Spirochaetales</taxon>
        <taxon>Spirochaetaceae</taxon>
        <taxon>Entomospira</taxon>
    </lineage>
</organism>
<evidence type="ECO:0000256" key="6">
    <source>
        <dbReference type="ARBA" id="ARBA00022917"/>
    </source>
</evidence>
<evidence type="ECO:0000313" key="12">
    <source>
        <dbReference type="EMBL" id="NIZ47350.1"/>
    </source>
</evidence>
<dbReference type="FunFam" id="2.40.50.140:FF:000009">
    <property type="entry name" value="Elongation factor P"/>
    <property type="match status" value="1"/>
</dbReference>
<dbReference type="NCBIfam" id="TIGR00038">
    <property type="entry name" value="efp"/>
    <property type="match status" value="1"/>
</dbReference>
<evidence type="ECO:0000256" key="1">
    <source>
        <dbReference type="ARBA" id="ARBA00004496"/>
    </source>
</evidence>
<dbReference type="Pfam" id="PF09285">
    <property type="entry name" value="Elong-fact-P_C"/>
    <property type="match status" value="1"/>
</dbReference>
<dbReference type="Gene3D" id="2.30.30.30">
    <property type="match status" value="1"/>
</dbReference>
<dbReference type="InterPro" id="IPR013185">
    <property type="entry name" value="Transl_elong_KOW-like"/>
</dbReference>
<keyword evidence="4 7" id="KW-0963">Cytoplasm</keyword>
<dbReference type="InterPro" id="IPR012340">
    <property type="entry name" value="NA-bd_OB-fold"/>
</dbReference>
<protein>
    <recommendedName>
        <fullName evidence="7 8">Elongation factor P</fullName>
        <shortName evidence="7">EF-P</shortName>
    </recommendedName>
</protein>
<evidence type="ECO:0000259" key="11">
    <source>
        <dbReference type="SMART" id="SM01185"/>
    </source>
</evidence>
<dbReference type="AlphaFoldDB" id="A0A968GFJ5"/>
<gene>
    <name evidence="7 12" type="primary">efp</name>
    <name evidence="12" type="ORF">HCT46_05420</name>
</gene>
<keyword evidence="13" id="KW-1185">Reference proteome</keyword>